<proteinExistence type="predicted"/>
<gene>
    <name evidence="1" type="ORF">EIG79_01190</name>
</gene>
<dbReference type="EMBL" id="RQXS01000002">
    <property type="protein sequence ID" value="RZN61380.1"/>
    <property type="molecule type" value="Genomic_DNA"/>
</dbReference>
<name>A0A8B3T947_AVIPA</name>
<sequence>MGISKTHLPPFGSEGGIMCFKGGLMYTKPKYIQLIHIAKQKLGIDELSYRAMLERLTGKSSTKQMTIPELTKVYNELENKGFKKTSRKGKSPSTTQLKTKSNIAKKILALWIDMARKGIIRDGSEKALNVYIMRIVNEVTQRQRPDPKMLYVGFLHTIDNTMATIVVERLKKWQQRVERKNG</sequence>
<comment type="caution">
    <text evidence="1">The sequence shown here is derived from an EMBL/GenBank/DDBJ whole genome shotgun (WGS) entry which is preliminary data.</text>
</comment>
<evidence type="ECO:0000313" key="1">
    <source>
        <dbReference type="EMBL" id="RZN61380.1"/>
    </source>
</evidence>
<evidence type="ECO:0000313" key="2">
    <source>
        <dbReference type="Proteomes" id="UP000294229"/>
    </source>
</evidence>
<organism evidence="1 2">
    <name type="scientific">Avibacterium paragallinarum</name>
    <name type="common">Haemophilus gallinarum</name>
    <dbReference type="NCBI Taxonomy" id="728"/>
    <lineage>
        <taxon>Bacteria</taxon>
        <taxon>Pseudomonadati</taxon>
        <taxon>Pseudomonadota</taxon>
        <taxon>Gammaproteobacteria</taxon>
        <taxon>Pasteurellales</taxon>
        <taxon>Pasteurellaceae</taxon>
        <taxon>Avibacterium</taxon>
    </lineage>
</organism>
<dbReference type="Proteomes" id="UP000294229">
    <property type="component" value="Unassembled WGS sequence"/>
</dbReference>
<protein>
    <submittedName>
        <fullName evidence="1">Regulatory protein GemA</fullName>
    </submittedName>
</protein>
<dbReference type="Pfam" id="PF06252">
    <property type="entry name" value="GemA"/>
    <property type="match status" value="1"/>
</dbReference>
<dbReference type="InterPro" id="IPR009363">
    <property type="entry name" value="Phage_Mu_Gp16"/>
</dbReference>
<accession>A0A8B3T947</accession>
<dbReference type="AlphaFoldDB" id="A0A8B3T947"/>
<reference evidence="1 2" key="1">
    <citation type="submission" date="2018-11" db="EMBL/GenBank/DDBJ databases">
        <title>Sequencing Av. paragallinarum serogroups.</title>
        <authorList>
            <person name="Hellmuth J.E."/>
            <person name="Boucher C.E."/>
            <person name="Cason E.D."/>
        </authorList>
    </citation>
    <scope>NUCLEOTIDE SEQUENCE [LARGE SCALE GENOMIC DNA]</scope>
    <source>
        <strain evidence="1 2">SA-3</strain>
    </source>
</reference>